<feature type="compositionally biased region" description="Basic and acidic residues" evidence="1">
    <location>
        <begin position="209"/>
        <end position="219"/>
    </location>
</feature>
<feature type="region of interest" description="Disordered" evidence="1">
    <location>
        <begin position="737"/>
        <end position="767"/>
    </location>
</feature>
<dbReference type="EMBL" id="QPFP01000007">
    <property type="protein sequence ID" value="TEB35288.1"/>
    <property type="molecule type" value="Genomic_DNA"/>
</dbReference>
<feature type="compositionally biased region" description="Low complexity" evidence="1">
    <location>
        <begin position="918"/>
        <end position="942"/>
    </location>
</feature>
<comment type="caution">
    <text evidence="2">The sequence shown here is derived from an EMBL/GenBank/DDBJ whole genome shotgun (WGS) entry which is preliminary data.</text>
</comment>
<keyword evidence="3" id="KW-1185">Reference proteome</keyword>
<feature type="compositionally biased region" description="Basic and acidic residues" evidence="1">
    <location>
        <begin position="1724"/>
        <end position="1737"/>
    </location>
</feature>
<feature type="region of interest" description="Disordered" evidence="1">
    <location>
        <begin position="277"/>
        <end position="327"/>
    </location>
</feature>
<feature type="compositionally biased region" description="Polar residues" evidence="1">
    <location>
        <begin position="657"/>
        <end position="674"/>
    </location>
</feature>
<feature type="compositionally biased region" description="Polar residues" evidence="1">
    <location>
        <begin position="572"/>
        <end position="583"/>
    </location>
</feature>
<feature type="region of interest" description="Disordered" evidence="1">
    <location>
        <begin position="858"/>
        <end position="945"/>
    </location>
</feature>
<protein>
    <submittedName>
        <fullName evidence="2">Uncharacterized protein</fullName>
    </submittedName>
</protein>
<feature type="region of interest" description="Disordered" evidence="1">
    <location>
        <begin position="1284"/>
        <end position="1370"/>
    </location>
</feature>
<evidence type="ECO:0000313" key="2">
    <source>
        <dbReference type="EMBL" id="TEB35288.1"/>
    </source>
</evidence>
<feature type="region of interest" description="Disordered" evidence="1">
    <location>
        <begin position="1107"/>
        <end position="1126"/>
    </location>
</feature>
<dbReference type="PANTHER" id="PTHR31962:SF1">
    <property type="entry name" value="SPHINGOLIPID LONG CHAIN BASE-RESPONSIVE PROTEIN PIL1"/>
    <property type="match status" value="1"/>
</dbReference>
<sequence length="1819" mass="192199">MVHRPADARLLSNLVSHEKDYSKSLNALLNASESSQGCLAAYAAASAPTTSRTILNVTAILAAADDAHARYAAAVEEWRDMLRGLHALEEEHGNVLRDREILVTRLIKASKNSKPSSHPRSPSTSSLNLRDSYRSLAPVSTKLAAAQSELQACETHLATKERELEVRRVQVIRDGLILRGRAMAETGRTWAQLGHDAIQAVEKEFGFDVGPEERDKPLPHETSSTLASHTTGSTGRIPPGGYPASSSEGSHSGSSHQVRKAGELRIPAAHAISSEVGMPIPLMGSHPIDSTSNSIHGPSVTSKRDSRPSSRIESIPAQSSLRDDTDQPQLLTVRQPRPQLHHVAPRARVSWVSVTDTEEDWVDAGEGGEELDRIFGTPRQQNGDPPKGSRLASNVVTIPKTPSQPSLHHVHTHPKPAPTLESDQNKDLPAPPPPLRVPAAYPFVSAPGSLFDSAEYKSSRDEASVAASRPISSYLASISRSRSQGSPAPEVTVTPAPVPTFATTSERDEEDFRNGDDTGSHGSGTTSVPVASELEFVGQATRHTFESDVPAVVATSPTTEEAPILPSPSPAPMQSDSTASESNLPPPLQPPALWTQQQNLSQGGPHLEPHAHDHDLGEERKEVVGEHESVPAVIREEGASLSTSGAPSGLPLGPIEDQQQQEGLPPSSSFSGTTHLLERRITEESSPWANPLLRQALHRQVKLSASGRRTARWKMGERKLGESSLFEDERGKRWKVVENPRFSQEAKPVGVPTEGTNVQDSQPKRRTSLKAAFLSPVSGPMVESSTGQPSAAHAVPVKAVTTSSTTTTEIAEAQVAAAQAAPLAPPPATSSIPPPILTSTAPIQGTHASKPNMFRRMFGKGRSPSMAKESVPETRAEGPPPPVPSAPPIQTTPAPAPAQAPTPLAAPILAPVHTAGEPPVGATTVSTTTTSGPVPIPSTAVEEPARVVEAREEVAVEAAPVPVLAPFPAPVPAATAPPPIVTSPAPASSPRKGKLSKRDRERTVSTHAGASPTKTHHHSSFLDGLKGFFGADLEEGKQSKKIKRKKGPTSATSGASESLEGLPLESQVPTATVWEPAPAQPQPSAPEGTKHHRQSSLRVLFGLNQPARSHTVPTGVPAGGNEADVEDGPEFRVVENDLDLERRRERLLEQHGWLAAQNAVGYAPRGAASPGKKVERRIIHRRSESVDAAPTRVHPQFHEEGGLVAARAPARLNVDELQAEAARAQSFLRPSSVAATPGWKTRTDRNLRQTDWADDEDIAGREKLLVMAGGGARRGQEMEFGPVVLSDGGPYRREPEVVDLGRGSGGGSKLKKGRSSSVPPAEVTSRFVPNQPQQHPAPQRQEETPSGGANVRRMGSTASRPGVIQQRRSTSLTSAPPAVAAIQQNQYGATVLPAGGDYPSGNLAKGGWGQAGGGASLGRNNSIQSAASAPAGSGTVNVVASSSMVDITRLNQATSKTARADRRTSVPYPIPGVPGVVTATTPFIGPPVGNEPLGANSLLSIVQDVARANREAEEQLRVLRSGGTMGKLDHHVMPAPVRVQREILTGAGPEPRPQAPMPAIPFTNTLPVSSSGGSTVGSSVGRRPSTQAMTPLKSALRDPNRARTPSPMGMQRNLAPSQPSALQQQVAHNPEDETDDEAYETPGDGLSGDEGVRSRKNSAVGAAANTSAPAPPPVQTATPHAGSTPVTQAQPLPSSSPPESTPQRRKSVRVSLQPTFSPSPPTRGYDDDWTYERKPPVPDKSTTRSTSLLGQGSASTSHASRATPRHQGGGGVRDMWADSDEEENEYTKAKSMLTRQKAEERHVYATAKAAAAAPIQARV</sequence>
<feature type="compositionally biased region" description="Low complexity" evidence="1">
    <location>
        <begin position="477"/>
        <end position="504"/>
    </location>
</feature>
<dbReference type="InterPro" id="IPR028245">
    <property type="entry name" value="PIL1/LSP1"/>
</dbReference>
<feature type="compositionally biased region" description="Low complexity" evidence="1">
    <location>
        <begin position="1568"/>
        <end position="1581"/>
    </location>
</feature>
<feature type="compositionally biased region" description="Low complexity" evidence="1">
    <location>
        <begin position="901"/>
        <end position="911"/>
    </location>
</feature>
<proteinExistence type="predicted"/>
<feature type="compositionally biased region" description="Polar residues" evidence="1">
    <location>
        <begin position="1614"/>
        <end position="1627"/>
    </location>
</feature>
<reference evidence="2 3" key="1">
    <citation type="journal article" date="2019" name="Nat. Ecol. Evol.">
        <title>Megaphylogeny resolves global patterns of mushroom evolution.</title>
        <authorList>
            <person name="Varga T."/>
            <person name="Krizsan K."/>
            <person name="Foldi C."/>
            <person name="Dima B."/>
            <person name="Sanchez-Garcia M."/>
            <person name="Sanchez-Ramirez S."/>
            <person name="Szollosi G.J."/>
            <person name="Szarkandi J.G."/>
            <person name="Papp V."/>
            <person name="Albert L."/>
            <person name="Andreopoulos W."/>
            <person name="Angelini C."/>
            <person name="Antonin V."/>
            <person name="Barry K.W."/>
            <person name="Bougher N.L."/>
            <person name="Buchanan P."/>
            <person name="Buyck B."/>
            <person name="Bense V."/>
            <person name="Catcheside P."/>
            <person name="Chovatia M."/>
            <person name="Cooper J."/>
            <person name="Damon W."/>
            <person name="Desjardin D."/>
            <person name="Finy P."/>
            <person name="Geml J."/>
            <person name="Haridas S."/>
            <person name="Hughes K."/>
            <person name="Justo A."/>
            <person name="Karasinski D."/>
            <person name="Kautmanova I."/>
            <person name="Kiss B."/>
            <person name="Kocsube S."/>
            <person name="Kotiranta H."/>
            <person name="LaButti K.M."/>
            <person name="Lechner B.E."/>
            <person name="Liimatainen K."/>
            <person name="Lipzen A."/>
            <person name="Lukacs Z."/>
            <person name="Mihaltcheva S."/>
            <person name="Morgado L.N."/>
            <person name="Niskanen T."/>
            <person name="Noordeloos M.E."/>
            <person name="Ohm R.A."/>
            <person name="Ortiz-Santana B."/>
            <person name="Ovrebo C."/>
            <person name="Racz N."/>
            <person name="Riley R."/>
            <person name="Savchenko A."/>
            <person name="Shiryaev A."/>
            <person name="Soop K."/>
            <person name="Spirin V."/>
            <person name="Szebenyi C."/>
            <person name="Tomsovsky M."/>
            <person name="Tulloss R.E."/>
            <person name="Uehling J."/>
            <person name="Grigoriev I.V."/>
            <person name="Vagvolgyi C."/>
            <person name="Papp T."/>
            <person name="Martin F.M."/>
            <person name="Miettinen O."/>
            <person name="Hibbett D.S."/>
            <person name="Nagy L.G."/>
        </authorList>
    </citation>
    <scope>NUCLEOTIDE SEQUENCE [LARGE SCALE GENOMIC DNA]</scope>
    <source>
        <strain evidence="2 3">FP101781</strain>
    </source>
</reference>
<gene>
    <name evidence="2" type="ORF">FA13DRAFT_1811030</name>
</gene>
<dbReference type="InterPro" id="IPR027267">
    <property type="entry name" value="AH/BAR_dom_sf"/>
</dbReference>
<dbReference type="GO" id="GO:0036286">
    <property type="term" value="C:eisosome filament"/>
    <property type="evidence" value="ECO:0007669"/>
    <property type="project" value="TreeGrafter"/>
</dbReference>
<feature type="compositionally biased region" description="Pro residues" evidence="1">
    <location>
        <begin position="968"/>
        <end position="981"/>
    </location>
</feature>
<feature type="compositionally biased region" description="Polar residues" evidence="1">
    <location>
        <begin position="288"/>
        <end position="301"/>
    </location>
</feature>
<dbReference type="GO" id="GO:0005886">
    <property type="term" value="C:plasma membrane"/>
    <property type="evidence" value="ECO:0007669"/>
    <property type="project" value="TreeGrafter"/>
</dbReference>
<feature type="compositionally biased region" description="Basic and acidic residues" evidence="1">
    <location>
        <begin position="510"/>
        <end position="519"/>
    </location>
</feature>
<feature type="compositionally biased region" description="Polar residues" evidence="1">
    <location>
        <begin position="311"/>
        <end position="320"/>
    </location>
</feature>
<dbReference type="Gene3D" id="1.20.1270.60">
    <property type="entry name" value="Arfaptin homology (AH) domain/BAR domain"/>
    <property type="match status" value="1"/>
</dbReference>
<feature type="compositionally biased region" description="Polar residues" evidence="1">
    <location>
        <begin position="1327"/>
        <end position="1336"/>
    </location>
</feature>
<feature type="region of interest" description="Disordered" evidence="1">
    <location>
        <begin position="1546"/>
        <end position="1794"/>
    </location>
</feature>
<feature type="compositionally biased region" description="Basic and acidic residues" evidence="1">
    <location>
        <begin position="607"/>
        <end position="638"/>
    </location>
</feature>
<feature type="compositionally biased region" description="Polar residues" evidence="1">
    <location>
        <begin position="1743"/>
        <end position="1760"/>
    </location>
</feature>
<dbReference type="GO" id="GO:0070941">
    <property type="term" value="P:eisosome assembly"/>
    <property type="evidence" value="ECO:0007669"/>
    <property type="project" value="TreeGrafter"/>
</dbReference>
<feature type="region of interest" description="Disordered" evidence="1">
    <location>
        <begin position="477"/>
        <end position="686"/>
    </location>
</feature>
<feature type="compositionally biased region" description="Polar residues" evidence="1">
    <location>
        <begin position="391"/>
        <end position="406"/>
    </location>
</feature>
<feature type="region of interest" description="Disordered" evidence="1">
    <location>
        <begin position="968"/>
        <end position="1095"/>
    </location>
</feature>
<feature type="compositionally biased region" description="Pro residues" evidence="1">
    <location>
        <begin position="878"/>
        <end position="887"/>
    </location>
</feature>
<name>A0A4Y7TN00_COPMI</name>
<dbReference type="PANTHER" id="PTHR31962">
    <property type="entry name" value="SPHINGOLIPID LONG CHAIN BASE-RESPONSIVE PROTEIN PIL1"/>
    <property type="match status" value="1"/>
</dbReference>
<feature type="compositionally biased region" description="Low complexity" evidence="1">
    <location>
        <begin position="1657"/>
        <end position="1668"/>
    </location>
</feature>
<feature type="compositionally biased region" description="Low complexity" evidence="1">
    <location>
        <begin position="245"/>
        <end position="256"/>
    </location>
</feature>
<dbReference type="STRING" id="71717.A0A4Y7TN00"/>
<evidence type="ECO:0000313" key="3">
    <source>
        <dbReference type="Proteomes" id="UP000298030"/>
    </source>
</evidence>
<feature type="compositionally biased region" description="Polar residues" evidence="1">
    <location>
        <begin position="221"/>
        <end position="234"/>
    </location>
</feature>
<feature type="region of interest" description="Disordered" evidence="1">
    <location>
        <begin position="365"/>
        <end position="440"/>
    </location>
</feature>
<dbReference type="GO" id="GO:0006897">
    <property type="term" value="P:endocytosis"/>
    <property type="evidence" value="ECO:0007669"/>
    <property type="project" value="TreeGrafter"/>
</dbReference>
<organism evidence="2 3">
    <name type="scientific">Coprinellus micaceus</name>
    <name type="common">Glistening ink-cap mushroom</name>
    <name type="synonym">Coprinus micaceus</name>
    <dbReference type="NCBI Taxonomy" id="71717"/>
    <lineage>
        <taxon>Eukaryota</taxon>
        <taxon>Fungi</taxon>
        <taxon>Dikarya</taxon>
        <taxon>Basidiomycota</taxon>
        <taxon>Agaricomycotina</taxon>
        <taxon>Agaricomycetes</taxon>
        <taxon>Agaricomycetidae</taxon>
        <taxon>Agaricales</taxon>
        <taxon>Agaricineae</taxon>
        <taxon>Psathyrellaceae</taxon>
        <taxon>Coprinellus</taxon>
    </lineage>
</organism>
<feature type="compositionally biased region" description="Low complexity" evidence="1">
    <location>
        <begin position="110"/>
        <end position="126"/>
    </location>
</feature>
<feature type="region of interest" description="Disordered" evidence="1">
    <location>
        <begin position="110"/>
        <end position="130"/>
    </location>
</feature>
<feature type="compositionally biased region" description="Pro residues" evidence="1">
    <location>
        <begin position="1550"/>
        <end position="1559"/>
    </location>
</feature>
<evidence type="ECO:0000256" key="1">
    <source>
        <dbReference type="SAM" id="MobiDB-lite"/>
    </source>
</evidence>
<dbReference type="OrthoDB" id="3358861at2759"/>
<accession>A0A4Y7TN00</accession>
<feature type="region of interest" description="Disordered" evidence="1">
    <location>
        <begin position="209"/>
        <end position="260"/>
    </location>
</feature>
<dbReference type="Proteomes" id="UP000298030">
    <property type="component" value="Unassembled WGS sequence"/>
</dbReference>
<dbReference type="GO" id="GO:0008289">
    <property type="term" value="F:lipid binding"/>
    <property type="evidence" value="ECO:0007669"/>
    <property type="project" value="TreeGrafter"/>
</dbReference>